<sequence>MKIDGSRASHKYTLRNNSSRGSRGCYGLVVRSRLWDRRVPGSKLDSTEDHRHVWGLLHIKSCVVAKRPPVGLVWKLGEGVSAQVSSSDRISKLRGPPQNRPRVASKRDVNITKPTAKARLRRSLLGLNVIRWFMALEGKRRVCDAGAERLRLHLVEKGV</sequence>
<accession>A0A4Y2T2X1</accession>
<dbReference type="Proteomes" id="UP000499080">
    <property type="component" value="Unassembled WGS sequence"/>
</dbReference>
<keyword evidence="3" id="KW-1185">Reference proteome</keyword>
<dbReference type="EMBL" id="BGPR01025372">
    <property type="protein sequence ID" value="GBN94213.1"/>
    <property type="molecule type" value="Genomic_DNA"/>
</dbReference>
<organism evidence="2 3">
    <name type="scientific">Araneus ventricosus</name>
    <name type="common">Orbweaver spider</name>
    <name type="synonym">Epeira ventricosa</name>
    <dbReference type="NCBI Taxonomy" id="182803"/>
    <lineage>
        <taxon>Eukaryota</taxon>
        <taxon>Metazoa</taxon>
        <taxon>Ecdysozoa</taxon>
        <taxon>Arthropoda</taxon>
        <taxon>Chelicerata</taxon>
        <taxon>Arachnida</taxon>
        <taxon>Araneae</taxon>
        <taxon>Araneomorphae</taxon>
        <taxon>Entelegynae</taxon>
        <taxon>Araneoidea</taxon>
        <taxon>Araneidae</taxon>
        <taxon>Araneus</taxon>
    </lineage>
</organism>
<comment type="caution">
    <text evidence="2">The sequence shown here is derived from an EMBL/GenBank/DDBJ whole genome shotgun (WGS) entry which is preliminary data.</text>
</comment>
<reference evidence="2 3" key="1">
    <citation type="journal article" date="2019" name="Sci. Rep.">
        <title>Orb-weaving spider Araneus ventricosus genome elucidates the spidroin gene catalogue.</title>
        <authorList>
            <person name="Kono N."/>
            <person name="Nakamura H."/>
            <person name="Ohtoshi R."/>
            <person name="Moran D.A.P."/>
            <person name="Shinohara A."/>
            <person name="Yoshida Y."/>
            <person name="Fujiwara M."/>
            <person name="Mori M."/>
            <person name="Tomita M."/>
            <person name="Arakawa K."/>
        </authorList>
    </citation>
    <scope>NUCLEOTIDE SEQUENCE [LARGE SCALE GENOMIC DNA]</scope>
</reference>
<feature type="region of interest" description="Disordered" evidence="1">
    <location>
        <begin position="1"/>
        <end position="20"/>
    </location>
</feature>
<proteinExistence type="predicted"/>
<dbReference type="AlphaFoldDB" id="A0A4Y2T2X1"/>
<gene>
    <name evidence="2" type="ORF">AVEN_116142_1</name>
</gene>
<name>A0A4Y2T2X1_ARAVE</name>
<evidence type="ECO:0000256" key="1">
    <source>
        <dbReference type="SAM" id="MobiDB-lite"/>
    </source>
</evidence>
<evidence type="ECO:0000313" key="2">
    <source>
        <dbReference type="EMBL" id="GBN94213.1"/>
    </source>
</evidence>
<evidence type="ECO:0000313" key="3">
    <source>
        <dbReference type="Proteomes" id="UP000499080"/>
    </source>
</evidence>
<protein>
    <submittedName>
        <fullName evidence="2">Uncharacterized protein</fullName>
    </submittedName>
</protein>